<evidence type="ECO:0000313" key="1">
    <source>
        <dbReference type="EMBL" id="KAH3838920.1"/>
    </source>
</evidence>
<name>A0A9D4QQS8_DREPO</name>
<dbReference type="AlphaFoldDB" id="A0A9D4QQS8"/>
<evidence type="ECO:0000313" key="2">
    <source>
        <dbReference type="Proteomes" id="UP000828390"/>
    </source>
</evidence>
<reference evidence="1" key="2">
    <citation type="submission" date="2020-11" db="EMBL/GenBank/DDBJ databases">
        <authorList>
            <person name="McCartney M.A."/>
            <person name="Auch B."/>
            <person name="Kono T."/>
            <person name="Mallez S."/>
            <person name="Becker A."/>
            <person name="Gohl D.M."/>
            <person name="Silverstein K.A.T."/>
            <person name="Koren S."/>
            <person name="Bechman K.B."/>
            <person name="Herman A."/>
            <person name="Abrahante J.E."/>
            <person name="Garbe J."/>
        </authorList>
    </citation>
    <scope>NUCLEOTIDE SEQUENCE</scope>
    <source>
        <strain evidence="1">Duluth1</strain>
        <tissue evidence="1">Whole animal</tissue>
    </source>
</reference>
<comment type="caution">
    <text evidence="1">The sequence shown here is derived from an EMBL/GenBank/DDBJ whole genome shotgun (WGS) entry which is preliminary data.</text>
</comment>
<accession>A0A9D4QQS8</accession>
<dbReference type="Proteomes" id="UP000828390">
    <property type="component" value="Unassembled WGS sequence"/>
</dbReference>
<organism evidence="1 2">
    <name type="scientific">Dreissena polymorpha</name>
    <name type="common">Zebra mussel</name>
    <name type="synonym">Mytilus polymorpha</name>
    <dbReference type="NCBI Taxonomy" id="45954"/>
    <lineage>
        <taxon>Eukaryota</taxon>
        <taxon>Metazoa</taxon>
        <taxon>Spiralia</taxon>
        <taxon>Lophotrochozoa</taxon>
        <taxon>Mollusca</taxon>
        <taxon>Bivalvia</taxon>
        <taxon>Autobranchia</taxon>
        <taxon>Heteroconchia</taxon>
        <taxon>Euheterodonta</taxon>
        <taxon>Imparidentia</taxon>
        <taxon>Neoheterodontei</taxon>
        <taxon>Myida</taxon>
        <taxon>Dreissenoidea</taxon>
        <taxon>Dreissenidae</taxon>
        <taxon>Dreissena</taxon>
    </lineage>
</organism>
<reference evidence="1" key="1">
    <citation type="journal article" date="2019" name="bioRxiv">
        <title>The Genome of the Zebra Mussel, Dreissena polymorpha: A Resource for Invasive Species Research.</title>
        <authorList>
            <person name="McCartney M.A."/>
            <person name="Auch B."/>
            <person name="Kono T."/>
            <person name="Mallez S."/>
            <person name="Zhang Y."/>
            <person name="Obille A."/>
            <person name="Becker A."/>
            <person name="Abrahante J.E."/>
            <person name="Garbe J."/>
            <person name="Badalamenti J.P."/>
            <person name="Herman A."/>
            <person name="Mangelson H."/>
            <person name="Liachko I."/>
            <person name="Sullivan S."/>
            <person name="Sone E.D."/>
            <person name="Koren S."/>
            <person name="Silverstein K.A.T."/>
            <person name="Beckman K.B."/>
            <person name="Gohl D.M."/>
        </authorList>
    </citation>
    <scope>NUCLEOTIDE SEQUENCE</scope>
    <source>
        <strain evidence="1">Duluth1</strain>
        <tissue evidence="1">Whole animal</tissue>
    </source>
</reference>
<gene>
    <name evidence="1" type="ORF">DPMN_112337</name>
</gene>
<sequence length="78" mass="8785">MVIQDHPVYMDTKITNVQGRMFNTSVYRPYTLSADVIDFVNWPALYVCQGGSILYKGVAQGRTTSDSVRGRRPGDLEQ</sequence>
<protein>
    <submittedName>
        <fullName evidence="1">Uncharacterized protein</fullName>
    </submittedName>
</protein>
<dbReference type="EMBL" id="JAIWYP010000004">
    <property type="protein sequence ID" value="KAH3838920.1"/>
    <property type="molecule type" value="Genomic_DNA"/>
</dbReference>
<proteinExistence type="predicted"/>
<keyword evidence="2" id="KW-1185">Reference proteome</keyword>